<dbReference type="Proteomes" id="UP000036700">
    <property type="component" value="Chromosome"/>
</dbReference>
<keyword evidence="4" id="KW-0238">DNA-binding</keyword>
<dbReference type="KEGG" id="ptx:ABW99_04930"/>
<dbReference type="STRING" id="445709.ABW99_04930"/>
<name>A0A0G3ESI1_9BURK</name>
<gene>
    <name evidence="8" type="ORF">ABW99_04930</name>
</gene>
<feature type="domain" description="RNA polymerase sigma factor 70 region 4 type 2" evidence="7">
    <location>
        <begin position="130"/>
        <end position="180"/>
    </location>
</feature>
<dbReference type="InterPro" id="IPR039425">
    <property type="entry name" value="RNA_pol_sigma-70-like"/>
</dbReference>
<dbReference type="RefSeq" id="WP_047213342.1">
    <property type="nucleotide sequence ID" value="NZ_CP011568.3"/>
</dbReference>
<dbReference type="InterPro" id="IPR014284">
    <property type="entry name" value="RNA_pol_sigma-70_dom"/>
</dbReference>
<evidence type="ECO:0000259" key="6">
    <source>
        <dbReference type="Pfam" id="PF04542"/>
    </source>
</evidence>
<dbReference type="Pfam" id="PF08281">
    <property type="entry name" value="Sigma70_r4_2"/>
    <property type="match status" value="1"/>
</dbReference>
<evidence type="ECO:0000313" key="9">
    <source>
        <dbReference type="Proteomes" id="UP000036700"/>
    </source>
</evidence>
<evidence type="ECO:0000256" key="1">
    <source>
        <dbReference type="ARBA" id="ARBA00010641"/>
    </source>
</evidence>
<dbReference type="GO" id="GO:0016987">
    <property type="term" value="F:sigma factor activity"/>
    <property type="evidence" value="ECO:0007669"/>
    <property type="project" value="UniProtKB-KW"/>
</dbReference>
<dbReference type="NCBIfam" id="TIGR02937">
    <property type="entry name" value="sigma70-ECF"/>
    <property type="match status" value="1"/>
</dbReference>
<comment type="similarity">
    <text evidence="1">Belongs to the sigma-70 factor family. ECF subfamily.</text>
</comment>
<dbReference type="PANTHER" id="PTHR43133:SF8">
    <property type="entry name" value="RNA POLYMERASE SIGMA FACTOR HI_1459-RELATED"/>
    <property type="match status" value="1"/>
</dbReference>
<keyword evidence="3" id="KW-0731">Sigma factor</keyword>
<dbReference type="GO" id="GO:0003677">
    <property type="term" value="F:DNA binding"/>
    <property type="evidence" value="ECO:0007669"/>
    <property type="project" value="UniProtKB-KW"/>
</dbReference>
<dbReference type="Gene3D" id="1.10.1740.10">
    <property type="match status" value="1"/>
</dbReference>
<dbReference type="SUPFAM" id="SSF88946">
    <property type="entry name" value="Sigma2 domain of RNA polymerase sigma factors"/>
    <property type="match status" value="1"/>
</dbReference>
<dbReference type="InterPro" id="IPR007627">
    <property type="entry name" value="RNA_pol_sigma70_r2"/>
</dbReference>
<dbReference type="OrthoDB" id="9782108at2"/>
<keyword evidence="2" id="KW-0805">Transcription regulation</keyword>
<keyword evidence="5" id="KW-0804">Transcription</keyword>
<dbReference type="Gene3D" id="1.10.10.10">
    <property type="entry name" value="Winged helix-like DNA-binding domain superfamily/Winged helix DNA-binding domain"/>
    <property type="match status" value="1"/>
</dbReference>
<dbReference type="InterPro" id="IPR013325">
    <property type="entry name" value="RNA_pol_sigma_r2"/>
</dbReference>
<evidence type="ECO:0000256" key="5">
    <source>
        <dbReference type="ARBA" id="ARBA00023163"/>
    </source>
</evidence>
<evidence type="ECO:0000256" key="3">
    <source>
        <dbReference type="ARBA" id="ARBA00023082"/>
    </source>
</evidence>
<evidence type="ECO:0000313" key="8">
    <source>
        <dbReference type="EMBL" id="AKJ67666.1"/>
    </source>
</evidence>
<reference evidence="9" key="1">
    <citation type="submission" date="2015-06" db="EMBL/GenBank/DDBJ databases">
        <authorList>
            <person name="Lim Y.L."/>
            <person name="Ee R."/>
            <person name="Yong D."/>
            <person name="How K.Y."/>
            <person name="Yin W.F."/>
            <person name="Chan K.G."/>
        </authorList>
    </citation>
    <scope>NUCLEOTIDE SEQUENCE [LARGE SCALE GENOMIC DNA]</scope>
    <source>
        <strain evidence="9">DSM 25325</strain>
    </source>
</reference>
<dbReference type="InterPro" id="IPR013324">
    <property type="entry name" value="RNA_pol_sigma_r3/r4-like"/>
</dbReference>
<sequence length="196" mass="22365">MNDLAGEDPYHELSGLRRDMLRFAELQLRDVAAAEDAVQDAMVAAMARISTFEGRAQISTWLFAILKNKIIDILRARSRFVPLEIDVDDIPEDTFDGLFDDRGHWAKHERPAAWGDPVDALSRQQFWVVFQACLDRLPVNTARVFMMREFLGLGVDEVVAQLGISKTNCGVILHRARMTLRVCLQTRWFDTKEPTC</sequence>
<dbReference type="GO" id="GO:0006352">
    <property type="term" value="P:DNA-templated transcription initiation"/>
    <property type="evidence" value="ECO:0007669"/>
    <property type="project" value="InterPro"/>
</dbReference>
<dbReference type="Pfam" id="PF04542">
    <property type="entry name" value="Sigma70_r2"/>
    <property type="match status" value="1"/>
</dbReference>
<dbReference type="EMBL" id="CP011568">
    <property type="protein sequence ID" value="AKJ67666.1"/>
    <property type="molecule type" value="Genomic_DNA"/>
</dbReference>
<organism evidence="8 9">
    <name type="scientific">Pandoraea thiooxydans</name>
    <dbReference type="NCBI Taxonomy" id="445709"/>
    <lineage>
        <taxon>Bacteria</taxon>
        <taxon>Pseudomonadati</taxon>
        <taxon>Pseudomonadota</taxon>
        <taxon>Betaproteobacteria</taxon>
        <taxon>Burkholderiales</taxon>
        <taxon>Burkholderiaceae</taxon>
        <taxon>Pandoraea</taxon>
    </lineage>
</organism>
<dbReference type="NCBIfam" id="TIGR02943">
    <property type="entry name" value="Sig70_famx1"/>
    <property type="match status" value="1"/>
</dbReference>
<dbReference type="SUPFAM" id="SSF88659">
    <property type="entry name" value="Sigma3 and sigma4 domains of RNA polymerase sigma factors"/>
    <property type="match status" value="1"/>
</dbReference>
<evidence type="ECO:0000259" key="7">
    <source>
        <dbReference type="Pfam" id="PF08281"/>
    </source>
</evidence>
<dbReference type="PANTHER" id="PTHR43133">
    <property type="entry name" value="RNA POLYMERASE ECF-TYPE SIGMA FACTO"/>
    <property type="match status" value="1"/>
</dbReference>
<keyword evidence="9" id="KW-1185">Reference proteome</keyword>
<dbReference type="InterPro" id="IPR036388">
    <property type="entry name" value="WH-like_DNA-bd_sf"/>
</dbReference>
<evidence type="ECO:0000256" key="4">
    <source>
        <dbReference type="ARBA" id="ARBA00023125"/>
    </source>
</evidence>
<proteinExistence type="inferred from homology"/>
<evidence type="ECO:0000256" key="2">
    <source>
        <dbReference type="ARBA" id="ARBA00023015"/>
    </source>
</evidence>
<dbReference type="InterPro" id="IPR014289">
    <property type="entry name" value="RNA_pol_sigma-24-rel"/>
</dbReference>
<dbReference type="AlphaFoldDB" id="A0A0G3ESI1"/>
<accession>A0A0G3ESI1</accession>
<dbReference type="PATRIC" id="fig|445709.3.peg.1059"/>
<protein>
    <submittedName>
        <fullName evidence="8">RNA polymerase subunit sigma</fullName>
    </submittedName>
</protein>
<feature type="domain" description="RNA polymerase sigma-70 region 2" evidence="6">
    <location>
        <begin position="17"/>
        <end position="79"/>
    </location>
</feature>
<dbReference type="InterPro" id="IPR013249">
    <property type="entry name" value="RNA_pol_sigma70_r4_t2"/>
</dbReference>